<proteinExistence type="predicted"/>
<dbReference type="InterPro" id="IPR031996">
    <property type="entry name" value="NVL2_nucleolin-bd"/>
</dbReference>
<evidence type="ECO:0000259" key="3">
    <source>
        <dbReference type="Pfam" id="PF16725"/>
    </source>
</evidence>
<dbReference type="InterPro" id="IPR003959">
    <property type="entry name" value="ATPase_AAA_core"/>
</dbReference>
<evidence type="ECO:0000259" key="2">
    <source>
        <dbReference type="Pfam" id="PF00004"/>
    </source>
</evidence>
<dbReference type="Pfam" id="PF16725">
    <property type="entry name" value="Nucleolin_bd"/>
    <property type="match status" value="1"/>
</dbReference>
<evidence type="ECO:0000313" key="5">
    <source>
        <dbReference type="Proteomes" id="UP000271889"/>
    </source>
</evidence>
<dbReference type="PANTHER" id="PTHR48470:SF1">
    <property type="entry name" value="CELL DIVISION CONTROL PROTEIN 48 C ISOFORM 1"/>
    <property type="match status" value="1"/>
</dbReference>
<dbReference type="PANTHER" id="PTHR48470">
    <property type="entry name" value="CELL DIVISION CONTROL PROTEIN 48 C ISOFORM 1"/>
    <property type="match status" value="1"/>
</dbReference>
<reference evidence="4 5" key="1">
    <citation type="submission" date="2018-11" db="EMBL/GenBank/DDBJ databases">
        <authorList>
            <consortium name="Pathogen Informatics"/>
        </authorList>
    </citation>
    <scope>NUCLEOTIDE SEQUENCE [LARGE SCALE GENOMIC DNA]</scope>
</reference>
<keyword evidence="5" id="KW-1185">Reference proteome</keyword>
<gene>
    <name evidence="4" type="ORF">CGOC_LOCUS2226</name>
</gene>
<feature type="domain" description="ATPase AAA-type core" evidence="2">
    <location>
        <begin position="247"/>
        <end position="306"/>
    </location>
</feature>
<dbReference type="EMBL" id="UYRV01004856">
    <property type="protein sequence ID" value="VDK52021.1"/>
    <property type="molecule type" value="Genomic_DNA"/>
</dbReference>
<feature type="region of interest" description="Disordered" evidence="1">
    <location>
        <begin position="152"/>
        <end position="172"/>
    </location>
</feature>
<dbReference type="Pfam" id="PF00004">
    <property type="entry name" value="AAA"/>
    <property type="match status" value="1"/>
</dbReference>
<evidence type="ECO:0008006" key="6">
    <source>
        <dbReference type="Google" id="ProtNLM"/>
    </source>
</evidence>
<dbReference type="Gene3D" id="3.40.50.300">
    <property type="entry name" value="P-loop containing nucleotide triphosphate hydrolases"/>
    <property type="match status" value="1"/>
</dbReference>
<name>A0A3P6SCC0_CYLGO</name>
<feature type="non-terminal residue" evidence="4">
    <location>
        <position position="1"/>
    </location>
</feature>
<dbReference type="Proteomes" id="UP000271889">
    <property type="component" value="Unassembled WGS sequence"/>
</dbReference>
<dbReference type="AlphaFoldDB" id="A0A3P6SCC0"/>
<dbReference type="GO" id="GO:0005524">
    <property type="term" value="F:ATP binding"/>
    <property type="evidence" value="ECO:0007669"/>
    <property type="project" value="InterPro"/>
</dbReference>
<dbReference type="GO" id="GO:0016887">
    <property type="term" value="F:ATP hydrolysis activity"/>
    <property type="evidence" value="ECO:0007669"/>
    <property type="project" value="InterPro"/>
</dbReference>
<sequence>HCRNFPDQKFFRPEDVAFDLQRKYFEYSRKKYKPFVAIVREGLNRLNIKDSPEPEVAKVEEVEVVNEPDIAVVREVISPATAAKNERKRKAQSFIVSELIDPFCSSTSSTPKVEDVYVSSDEENDKQFEDIKTPNRANKSILNLYNSAKKMESSPVLNTTTSAPSKKKRAAGAVKSTVNAHTNSPSAAPRGLGNVPTLAVQPRPSPVKFEDLGGCDRQFLEVCRLAMHMKRPHTYNVLGVEPPKGFLVHGPPGCGKTLFAQAVAGEFDLPMIQLAATELVSGVSGDTEEKIRQLFIIAKQSAPCVLVS</sequence>
<organism evidence="4 5">
    <name type="scientific">Cylicostephanus goldi</name>
    <name type="common">Nematode worm</name>
    <dbReference type="NCBI Taxonomy" id="71465"/>
    <lineage>
        <taxon>Eukaryota</taxon>
        <taxon>Metazoa</taxon>
        <taxon>Ecdysozoa</taxon>
        <taxon>Nematoda</taxon>
        <taxon>Chromadorea</taxon>
        <taxon>Rhabditida</taxon>
        <taxon>Rhabditina</taxon>
        <taxon>Rhabditomorpha</taxon>
        <taxon>Strongyloidea</taxon>
        <taxon>Strongylidae</taxon>
        <taxon>Cylicostephanus</taxon>
    </lineage>
</organism>
<dbReference type="OrthoDB" id="2187at2759"/>
<protein>
    <recommendedName>
        <fullName evidence="6">ATPase AAA-type core domain-containing protein</fullName>
    </recommendedName>
</protein>
<dbReference type="InterPro" id="IPR027417">
    <property type="entry name" value="P-loop_NTPase"/>
</dbReference>
<feature type="domain" description="NVL2 nucleolin binding" evidence="3">
    <location>
        <begin position="12"/>
        <end position="47"/>
    </location>
</feature>
<feature type="compositionally biased region" description="Polar residues" evidence="1">
    <location>
        <begin position="155"/>
        <end position="164"/>
    </location>
</feature>
<accession>A0A3P6SCC0</accession>
<dbReference type="SUPFAM" id="SSF52540">
    <property type="entry name" value="P-loop containing nucleoside triphosphate hydrolases"/>
    <property type="match status" value="1"/>
</dbReference>
<evidence type="ECO:0000256" key="1">
    <source>
        <dbReference type="SAM" id="MobiDB-lite"/>
    </source>
</evidence>
<evidence type="ECO:0000313" key="4">
    <source>
        <dbReference type="EMBL" id="VDK52021.1"/>
    </source>
</evidence>
<dbReference type="InterPro" id="IPR055278">
    <property type="entry name" value="CDC48c"/>
</dbReference>